<evidence type="ECO:0000313" key="8">
    <source>
        <dbReference type="EMBL" id="MDY0406989.1"/>
    </source>
</evidence>
<feature type="domain" description="Glycosyl transferase family 3 N-terminal" evidence="7">
    <location>
        <begin position="3"/>
        <end position="64"/>
    </location>
</feature>
<dbReference type="Gene3D" id="3.40.1030.10">
    <property type="entry name" value="Nucleoside phosphorylase/phosphoribosyltransferase catalytic domain"/>
    <property type="match status" value="1"/>
</dbReference>
<name>A0ABU5CKY6_9BACI</name>
<evidence type="ECO:0000256" key="1">
    <source>
        <dbReference type="ARBA" id="ARBA00022676"/>
    </source>
</evidence>
<evidence type="ECO:0000256" key="5">
    <source>
        <dbReference type="HAMAP-Rule" id="MF_00211"/>
    </source>
</evidence>
<accession>A0ABU5CKY6</accession>
<dbReference type="GO" id="GO:0004048">
    <property type="term" value="F:anthranilate phosphoribosyltransferase activity"/>
    <property type="evidence" value="ECO:0007669"/>
    <property type="project" value="UniProtKB-EC"/>
</dbReference>
<feature type="binding site" evidence="5">
    <location>
        <begin position="82"/>
        <end position="83"/>
    </location>
    <ligand>
        <name>5-phospho-alpha-D-ribose 1-diphosphate</name>
        <dbReference type="ChEBI" id="CHEBI:58017"/>
    </ligand>
</feature>
<dbReference type="EC" id="2.4.2.18" evidence="5"/>
<feature type="binding site" evidence="5">
    <location>
        <position position="79"/>
    </location>
    <ligand>
        <name>5-phospho-alpha-D-ribose 1-diphosphate</name>
        <dbReference type="ChEBI" id="CHEBI:58017"/>
    </ligand>
</feature>
<dbReference type="SUPFAM" id="SSF47648">
    <property type="entry name" value="Nucleoside phosphorylase/phosphoribosyltransferase N-terminal domain"/>
    <property type="match status" value="1"/>
</dbReference>
<dbReference type="NCBIfam" id="TIGR01245">
    <property type="entry name" value="trpD"/>
    <property type="match status" value="1"/>
</dbReference>
<keyword evidence="9" id="KW-1185">Reference proteome</keyword>
<keyword evidence="3 5" id="KW-0822">Tryptophan biosynthesis</keyword>
<feature type="binding site" evidence="5">
    <location>
        <position position="119"/>
    </location>
    <ligand>
        <name>5-phospho-alpha-D-ribose 1-diphosphate</name>
        <dbReference type="ChEBI" id="CHEBI:58017"/>
    </ligand>
</feature>
<feature type="binding site" evidence="5">
    <location>
        <position position="87"/>
    </location>
    <ligand>
        <name>5-phospho-alpha-D-ribose 1-diphosphate</name>
        <dbReference type="ChEBI" id="CHEBI:58017"/>
    </ligand>
</feature>
<evidence type="ECO:0000259" key="6">
    <source>
        <dbReference type="Pfam" id="PF00591"/>
    </source>
</evidence>
<comment type="catalytic activity">
    <reaction evidence="5">
        <text>N-(5-phospho-beta-D-ribosyl)anthranilate + diphosphate = 5-phospho-alpha-D-ribose 1-diphosphate + anthranilate</text>
        <dbReference type="Rhea" id="RHEA:11768"/>
        <dbReference type="ChEBI" id="CHEBI:16567"/>
        <dbReference type="ChEBI" id="CHEBI:18277"/>
        <dbReference type="ChEBI" id="CHEBI:33019"/>
        <dbReference type="ChEBI" id="CHEBI:58017"/>
        <dbReference type="EC" id="2.4.2.18"/>
    </reaction>
</comment>
<evidence type="ECO:0000259" key="7">
    <source>
        <dbReference type="Pfam" id="PF02885"/>
    </source>
</evidence>
<dbReference type="InterPro" id="IPR036320">
    <property type="entry name" value="Glycosyl_Trfase_fam3_N_dom_sf"/>
</dbReference>
<comment type="subunit">
    <text evidence="5">Homodimer.</text>
</comment>
<feature type="domain" description="Glycosyl transferase family 3" evidence="6">
    <location>
        <begin position="73"/>
        <end position="322"/>
    </location>
</feature>
<keyword evidence="2 5" id="KW-0808">Transferase</keyword>
<dbReference type="Pfam" id="PF02885">
    <property type="entry name" value="Glycos_trans_3N"/>
    <property type="match status" value="1"/>
</dbReference>
<keyword evidence="5" id="KW-0479">Metal-binding</keyword>
<comment type="caution">
    <text evidence="5">Lacks conserved residue(s) required for the propagation of feature annotation.</text>
</comment>
<feature type="binding site" evidence="5">
    <location>
        <position position="110"/>
    </location>
    <ligand>
        <name>anthranilate</name>
        <dbReference type="ChEBI" id="CHEBI:16567"/>
        <label>1</label>
    </ligand>
</feature>
<dbReference type="InterPro" id="IPR005940">
    <property type="entry name" value="Anthranilate_Pribosyl_Tfrase"/>
</dbReference>
<dbReference type="InterPro" id="IPR017459">
    <property type="entry name" value="Glycosyl_Trfase_fam3_N_dom"/>
</dbReference>
<evidence type="ECO:0000256" key="2">
    <source>
        <dbReference type="ARBA" id="ARBA00022679"/>
    </source>
</evidence>
<keyword evidence="1 5" id="KW-0328">Glycosyltransferase</keyword>
<dbReference type="RefSeq" id="WP_306066777.1">
    <property type="nucleotide sequence ID" value="NZ_JAROCA020000003.1"/>
</dbReference>
<organism evidence="8 9">
    <name type="scientific">Tigheibacillus jepli</name>
    <dbReference type="NCBI Taxonomy" id="3035914"/>
    <lineage>
        <taxon>Bacteria</taxon>
        <taxon>Bacillati</taxon>
        <taxon>Bacillota</taxon>
        <taxon>Bacilli</taxon>
        <taxon>Bacillales</taxon>
        <taxon>Bacillaceae</taxon>
        <taxon>Tigheibacillus</taxon>
    </lineage>
</organism>
<comment type="similarity">
    <text evidence="5">Belongs to the anthranilate phosphoribosyltransferase family.</text>
</comment>
<keyword evidence="4 5" id="KW-0057">Aromatic amino acid biosynthesis</keyword>
<evidence type="ECO:0000256" key="4">
    <source>
        <dbReference type="ARBA" id="ARBA00023141"/>
    </source>
</evidence>
<proteinExistence type="inferred from homology"/>
<dbReference type="EMBL" id="JAROCA020000003">
    <property type="protein sequence ID" value="MDY0406989.1"/>
    <property type="molecule type" value="Genomic_DNA"/>
</dbReference>
<feature type="binding site" evidence="5">
    <location>
        <position position="165"/>
    </location>
    <ligand>
        <name>anthranilate</name>
        <dbReference type="ChEBI" id="CHEBI:16567"/>
        <label>2</label>
    </ligand>
</feature>
<keyword evidence="5" id="KW-0028">Amino-acid biosynthesis</keyword>
<sequence>MRSYLGKLVANQDLSKAEMQAAVTAIFNGTASDSQIAAFMIALSKKGETAEEIAGLAQTIREHSKQASTDLADVMDNCGTGGDRSHSFNISTTAAFVLAGAGVKIAKHGNGSISSKTGSADVLEALGVPLDLEKEQVAEMLEENNIVFLYAPHVHHKLGQIMKVRKELGIPTIFNLIGPLTNPIQLSTQLLGIYRRDMMKMMAEALRQLGRKRAIVVNGAGFMDEASLAGTNHFCLLENGEIHAFTLRPEDVGLPIYSNEEIKGGTPKENAKILLDVLHGKPGAYHDTVLFNTAIALYANGKVTTVKDGIDMARESIASGAAMKKLQFLLESKKCYPTKSIS</sequence>
<feature type="binding site" evidence="5">
    <location>
        <begin position="107"/>
        <end position="115"/>
    </location>
    <ligand>
        <name>5-phospho-alpha-D-ribose 1-diphosphate</name>
        <dbReference type="ChEBI" id="CHEBI:58017"/>
    </ligand>
</feature>
<feature type="binding site" evidence="5">
    <location>
        <begin position="89"/>
        <end position="92"/>
    </location>
    <ligand>
        <name>5-phospho-alpha-D-ribose 1-diphosphate</name>
        <dbReference type="ChEBI" id="CHEBI:58017"/>
    </ligand>
</feature>
<feature type="binding site" evidence="5">
    <location>
        <position position="225"/>
    </location>
    <ligand>
        <name>Mg(2+)</name>
        <dbReference type="ChEBI" id="CHEBI:18420"/>
        <label>2</label>
    </ligand>
</feature>
<reference evidence="8 9" key="1">
    <citation type="submission" date="2023-10" db="EMBL/GenBank/DDBJ databases">
        <title>179-bfca-hs.</title>
        <authorList>
            <person name="Miliotis G."/>
            <person name="Sengupta P."/>
            <person name="Hameed A."/>
            <person name="Chuvochina M."/>
            <person name="Mcdonagh F."/>
            <person name="Simpson A.C."/>
            <person name="Singh N.K."/>
            <person name="Rekha P.D."/>
            <person name="Raman K."/>
            <person name="Hugenholtz P."/>
            <person name="Venkateswaran K."/>
        </authorList>
    </citation>
    <scope>NUCLEOTIDE SEQUENCE [LARGE SCALE GENOMIC DNA]</scope>
    <source>
        <strain evidence="8 9">179-BFC-A-HS</strain>
    </source>
</reference>
<dbReference type="SUPFAM" id="SSF52418">
    <property type="entry name" value="Nucleoside phosphorylase/phosphoribosyltransferase catalytic domain"/>
    <property type="match status" value="1"/>
</dbReference>
<keyword evidence="5" id="KW-0460">Magnesium</keyword>
<feature type="binding site" evidence="5">
    <location>
        <position position="225"/>
    </location>
    <ligand>
        <name>Mg(2+)</name>
        <dbReference type="ChEBI" id="CHEBI:18420"/>
        <label>1</label>
    </ligand>
</feature>
<comment type="function">
    <text evidence="5">Catalyzes the transfer of the phosphoribosyl group of 5-phosphorylribose-1-pyrophosphate (PRPP) to anthranilate to yield N-(5'-phosphoribosyl)-anthranilate (PRA).</text>
</comment>
<comment type="caution">
    <text evidence="8">The sequence shown here is derived from an EMBL/GenBank/DDBJ whole genome shotgun (WGS) entry which is preliminary data.</text>
</comment>
<dbReference type="InterPro" id="IPR035902">
    <property type="entry name" value="Nuc_phospho_transferase"/>
</dbReference>
<dbReference type="PANTHER" id="PTHR43285:SF2">
    <property type="entry name" value="ANTHRANILATE PHOSPHORIBOSYLTRANSFERASE"/>
    <property type="match status" value="1"/>
</dbReference>
<dbReference type="Proteomes" id="UP001228376">
    <property type="component" value="Unassembled WGS sequence"/>
</dbReference>
<gene>
    <name evidence="5 8" type="primary">trpD</name>
    <name evidence="8" type="ORF">P5G51_018050</name>
</gene>
<feature type="binding site" evidence="5">
    <location>
        <position position="79"/>
    </location>
    <ligand>
        <name>anthranilate</name>
        <dbReference type="ChEBI" id="CHEBI:16567"/>
        <label>1</label>
    </ligand>
</feature>
<dbReference type="HAMAP" id="MF_00211">
    <property type="entry name" value="TrpD"/>
    <property type="match status" value="1"/>
</dbReference>
<evidence type="ECO:0000313" key="9">
    <source>
        <dbReference type="Proteomes" id="UP001228376"/>
    </source>
</evidence>
<feature type="binding site" evidence="5">
    <location>
        <position position="224"/>
    </location>
    <ligand>
        <name>Mg(2+)</name>
        <dbReference type="ChEBI" id="CHEBI:18420"/>
        <label>2</label>
    </ligand>
</feature>
<comment type="pathway">
    <text evidence="5">Amino-acid biosynthesis; L-tryptophan biosynthesis; L-tryptophan from chorismate: step 2/5.</text>
</comment>
<dbReference type="InterPro" id="IPR000312">
    <property type="entry name" value="Glycosyl_Trfase_fam3"/>
</dbReference>
<dbReference type="Gene3D" id="1.20.970.10">
    <property type="entry name" value="Transferase, Pyrimidine Nucleoside Phosphorylase, Chain C"/>
    <property type="match status" value="1"/>
</dbReference>
<dbReference type="Pfam" id="PF00591">
    <property type="entry name" value="Glycos_transf_3"/>
    <property type="match status" value="1"/>
</dbReference>
<protein>
    <recommendedName>
        <fullName evidence="5">Anthranilate phosphoribosyltransferase</fullName>
        <ecNumber evidence="5">2.4.2.18</ecNumber>
    </recommendedName>
</protein>
<dbReference type="PANTHER" id="PTHR43285">
    <property type="entry name" value="ANTHRANILATE PHOSPHORIBOSYLTRANSFERASE"/>
    <property type="match status" value="1"/>
</dbReference>
<evidence type="ECO:0000256" key="3">
    <source>
        <dbReference type="ARBA" id="ARBA00022822"/>
    </source>
</evidence>
<comment type="cofactor">
    <cofactor evidence="5">
        <name>Mg(2+)</name>
        <dbReference type="ChEBI" id="CHEBI:18420"/>
    </cofactor>
    <text evidence="5">Binds 2 magnesium ions per monomer.</text>
</comment>
<feature type="binding site" evidence="5">
    <location>
        <position position="91"/>
    </location>
    <ligand>
        <name>Mg(2+)</name>
        <dbReference type="ChEBI" id="CHEBI:18420"/>
        <label>1</label>
    </ligand>
</feature>